<evidence type="ECO:0000259" key="13">
    <source>
        <dbReference type="Pfam" id="PF02866"/>
    </source>
</evidence>
<dbReference type="NCBIfam" id="TIGR01759">
    <property type="entry name" value="MalateDH-SF1"/>
    <property type="match status" value="1"/>
</dbReference>
<feature type="binding site" evidence="7 9">
    <location>
        <position position="139"/>
    </location>
    <ligand>
        <name>substrate</name>
    </ligand>
</feature>
<keyword evidence="4 7" id="KW-0560">Oxidoreductase</keyword>
<dbReference type="AlphaFoldDB" id="A0AA94L026"/>
<dbReference type="Pfam" id="PF00056">
    <property type="entry name" value="Ldh_1_N"/>
    <property type="match status" value="1"/>
</dbReference>
<feature type="active site" description="Proton acceptor" evidence="7 8">
    <location>
        <position position="195"/>
    </location>
</feature>
<evidence type="ECO:0000256" key="3">
    <source>
        <dbReference type="ARBA" id="ARBA00020382"/>
    </source>
</evidence>
<proteinExistence type="inferred from homology"/>
<comment type="similarity">
    <text evidence="1 7">Belongs to the LDH/MDH superfamily. MDH type 2 family.</text>
</comment>
<evidence type="ECO:0000259" key="12">
    <source>
        <dbReference type="Pfam" id="PF00056"/>
    </source>
</evidence>
<dbReference type="HAMAP" id="MF_01517">
    <property type="entry name" value="Malate_dehydrog_2"/>
    <property type="match status" value="1"/>
</dbReference>
<dbReference type="InterPro" id="IPR001557">
    <property type="entry name" value="L-lactate/malate_DH"/>
</dbReference>
<organism evidence="14 15">
    <name type="scientific">Agrococcus baldri</name>
    <dbReference type="NCBI Taxonomy" id="153730"/>
    <lineage>
        <taxon>Bacteria</taxon>
        <taxon>Bacillati</taxon>
        <taxon>Actinomycetota</taxon>
        <taxon>Actinomycetes</taxon>
        <taxon>Micrococcales</taxon>
        <taxon>Microbacteriaceae</taxon>
        <taxon>Agrococcus</taxon>
    </lineage>
</organism>
<dbReference type="Gene3D" id="3.90.110.10">
    <property type="entry name" value="Lactate dehydrogenase/glycoside hydrolase, family 4, C-terminal"/>
    <property type="match status" value="1"/>
</dbReference>
<accession>A0AA94L026</accession>
<dbReference type="GO" id="GO:0030060">
    <property type="term" value="F:L-malate dehydrogenase (NAD+) activity"/>
    <property type="evidence" value="ECO:0007669"/>
    <property type="project" value="UniProtKB-UniRule"/>
</dbReference>
<keyword evidence="15" id="KW-1185">Reference proteome</keyword>
<feature type="binding site" evidence="7 9">
    <location>
        <position position="100"/>
    </location>
    <ligand>
        <name>substrate</name>
    </ligand>
</feature>
<dbReference type="InterPro" id="IPR001252">
    <property type="entry name" value="Malate_DH_AS"/>
</dbReference>
<comment type="catalytic activity">
    <reaction evidence="6 7 11">
        <text>(S)-malate + NAD(+) = oxaloacetate + NADH + H(+)</text>
        <dbReference type="Rhea" id="RHEA:21432"/>
        <dbReference type="ChEBI" id="CHEBI:15378"/>
        <dbReference type="ChEBI" id="CHEBI:15589"/>
        <dbReference type="ChEBI" id="CHEBI:16452"/>
        <dbReference type="ChEBI" id="CHEBI:57540"/>
        <dbReference type="ChEBI" id="CHEBI:57945"/>
        <dbReference type="EC" id="1.1.1.37"/>
    </reaction>
</comment>
<dbReference type="InterPro" id="IPR010945">
    <property type="entry name" value="Malate_DH_type2"/>
</dbReference>
<evidence type="ECO:0000256" key="7">
    <source>
        <dbReference type="HAMAP-Rule" id="MF_01517"/>
    </source>
</evidence>
<dbReference type="GO" id="GO:0006099">
    <property type="term" value="P:tricarboxylic acid cycle"/>
    <property type="evidence" value="ECO:0007669"/>
    <property type="project" value="UniProtKB-UniRule"/>
</dbReference>
<dbReference type="GO" id="GO:0006108">
    <property type="term" value="P:malate metabolic process"/>
    <property type="evidence" value="ECO:0007669"/>
    <property type="project" value="InterPro"/>
</dbReference>
<feature type="domain" description="Lactate/malate dehydrogenase C-terminal" evidence="13">
    <location>
        <begin position="164"/>
        <end position="329"/>
    </location>
</feature>
<dbReference type="Proteomes" id="UP000198506">
    <property type="component" value="Unassembled WGS sequence"/>
</dbReference>
<evidence type="ECO:0000256" key="6">
    <source>
        <dbReference type="ARBA" id="ARBA00048313"/>
    </source>
</evidence>
<evidence type="ECO:0000313" key="15">
    <source>
        <dbReference type="Proteomes" id="UP000198506"/>
    </source>
</evidence>
<dbReference type="FunFam" id="3.90.110.10:FF:000002">
    <property type="entry name" value="Malate dehydrogenase"/>
    <property type="match status" value="1"/>
</dbReference>
<dbReference type="PANTHER" id="PTHR23382">
    <property type="entry name" value="MALATE DEHYDROGENASE"/>
    <property type="match status" value="1"/>
</dbReference>
<dbReference type="InterPro" id="IPR001236">
    <property type="entry name" value="Lactate/malate_DH_N"/>
</dbReference>
<evidence type="ECO:0000313" key="14">
    <source>
        <dbReference type="EMBL" id="SFS14943.1"/>
    </source>
</evidence>
<gene>
    <name evidence="7" type="primary">mdh</name>
    <name evidence="14" type="ORF">SAMN04487783_1939</name>
</gene>
<evidence type="ECO:0000256" key="10">
    <source>
        <dbReference type="PIRSR" id="PIRSR000102-3"/>
    </source>
</evidence>
<feature type="binding site" evidence="7 9">
    <location>
        <position position="106"/>
    </location>
    <ligand>
        <name>substrate</name>
    </ligand>
</feature>
<evidence type="ECO:0000256" key="9">
    <source>
        <dbReference type="PIRSR" id="PIRSR000102-2"/>
    </source>
</evidence>
<comment type="function">
    <text evidence="7">Catalyzes the reversible oxidation of malate to oxaloacetate.</text>
</comment>
<reference evidence="14 15" key="1">
    <citation type="submission" date="2016-10" db="EMBL/GenBank/DDBJ databases">
        <authorList>
            <person name="Varghese N."/>
            <person name="Submissions S."/>
        </authorList>
    </citation>
    <scope>NUCLEOTIDE SEQUENCE [LARGE SCALE GENOMIC DNA]</scope>
    <source>
        <strain evidence="14 15">IAM 15147</strain>
    </source>
</reference>
<protein>
    <recommendedName>
        <fullName evidence="3 7">Malate dehydrogenase</fullName>
        <ecNumber evidence="2 7">1.1.1.37</ecNumber>
    </recommendedName>
</protein>
<dbReference type="SUPFAM" id="SSF51735">
    <property type="entry name" value="NAD(P)-binding Rossmann-fold domains"/>
    <property type="match status" value="1"/>
</dbReference>
<dbReference type="InterPro" id="IPR015955">
    <property type="entry name" value="Lactate_DH/Glyco_Ohase_4_C"/>
</dbReference>
<dbReference type="Gene3D" id="3.40.50.720">
    <property type="entry name" value="NAD(P)-binding Rossmann-like Domain"/>
    <property type="match status" value="1"/>
</dbReference>
<evidence type="ECO:0000256" key="5">
    <source>
        <dbReference type="ARBA" id="ARBA00023027"/>
    </source>
</evidence>
<dbReference type="EMBL" id="FOZN01000003">
    <property type="protein sequence ID" value="SFS14943.1"/>
    <property type="molecule type" value="Genomic_DNA"/>
</dbReference>
<feature type="binding site" evidence="7 10">
    <location>
        <position position="113"/>
    </location>
    <ligand>
        <name>NAD(+)</name>
        <dbReference type="ChEBI" id="CHEBI:57540"/>
    </ligand>
</feature>
<dbReference type="NCBIfam" id="NF003916">
    <property type="entry name" value="PRK05442.1"/>
    <property type="match status" value="1"/>
</dbReference>
<dbReference type="PIRSF" id="PIRSF000102">
    <property type="entry name" value="Lac_mal_DH"/>
    <property type="match status" value="1"/>
</dbReference>
<comment type="caution">
    <text evidence="14">The sequence shown here is derived from an EMBL/GenBank/DDBJ whole genome shotgun (WGS) entry which is preliminary data.</text>
</comment>
<sequence>MDEGMDDSAPRPATVTVTGGAGQIGYQLLFRIAAGDMLGSDQPVRLRILETEQALPALEGVVMELHDAAFPLLTSVETTADAAVAFEGADHALLVGARPRGKGMERGDLLAANGAIFAAQGRAIQERASAGIRITVTGNPANTNALIAAAAAPDIPRERFSALTRLDHNRALAQLAAKTGAAVGDIRRMIVWGNHSATQVPDLTHAVVNGRPAIELVEREWVTGTFVPTVANRGAAIIEARGASSAASAASATIDHVRSWMLGTPADDWTSMSVVSRGEYGVPEGLVSSFPVTCAGGAWSIVEGLAMDADVRAQLDASVAELAAERDAVRALGSMG</sequence>
<keyword evidence="7 11" id="KW-0816">Tricarboxylic acid cycle</keyword>
<dbReference type="SUPFAM" id="SSF56327">
    <property type="entry name" value="LDH C-terminal domain-like"/>
    <property type="match status" value="1"/>
</dbReference>
<keyword evidence="5 7" id="KW-0520">NAD</keyword>
<dbReference type="FunFam" id="3.40.50.720:FF:000010">
    <property type="entry name" value="Malate dehydrogenase"/>
    <property type="match status" value="1"/>
</dbReference>
<feature type="binding site" evidence="7">
    <location>
        <begin position="137"/>
        <end position="139"/>
    </location>
    <ligand>
        <name>NAD(+)</name>
        <dbReference type="ChEBI" id="CHEBI:57540"/>
    </ligand>
</feature>
<evidence type="ECO:0000256" key="11">
    <source>
        <dbReference type="RuleBase" id="RU000422"/>
    </source>
</evidence>
<name>A0AA94L026_9MICO</name>
<dbReference type="Pfam" id="PF02866">
    <property type="entry name" value="Ldh_1_C"/>
    <property type="match status" value="1"/>
</dbReference>
<evidence type="ECO:0000256" key="4">
    <source>
        <dbReference type="ARBA" id="ARBA00023002"/>
    </source>
</evidence>
<dbReference type="InterPro" id="IPR022383">
    <property type="entry name" value="Lactate/malate_DH_C"/>
</dbReference>
<evidence type="ECO:0000256" key="2">
    <source>
        <dbReference type="ARBA" id="ARBA00012995"/>
    </source>
</evidence>
<feature type="binding site" evidence="7">
    <location>
        <position position="120"/>
    </location>
    <ligand>
        <name>NAD(+)</name>
        <dbReference type="ChEBI" id="CHEBI:57540"/>
    </ligand>
</feature>
<evidence type="ECO:0000256" key="1">
    <source>
        <dbReference type="ARBA" id="ARBA00009613"/>
    </source>
</evidence>
<dbReference type="EC" id="1.1.1.37" evidence="2 7"/>
<evidence type="ECO:0000256" key="8">
    <source>
        <dbReference type="PIRSR" id="PIRSR000102-1"/>
    </source>
</evidence>
<dbReference type="PROSITE" id="PS00068">
    <property type="entry name" value="MDH"/>
    <property type="match status" value="1"/>
</dbReference>
<feature type="binding site" evidence="7 10">
    <location>
        <begin position="19"/>
        <end position="25"/>
    </location>
    <ligand>
        <name>NAD(+)</name>
        <dbReference type="ChEBI" id="CHEBI:57540"/>
    </ligand>
</feature>
<dbReference type="InterPro" id="IPR036291">
    <property type="entry name" value="NAD(P)-bd_dom_sf"/>
</dbReference>
<feature type="binding site" evidence="7 9">
    <location>
        <position position="170"/>
    </location>
    <ligand>
        <name>substrate</name>
    </ligand>
</feature>
<feature type="domain" description="Lactate/malate dehydrogenase N-terminal" evidence="12">
    <location>
        <begin position="15"/>
        <end position="157"/>
    </location>
</feature>